<dbReference type="PROSITE" id="PS51766">
    <property type="entry name" value="DOCKERIN"/>
    <property type="match status" value="1"/>
</dbReference>
<name>A0AAC9QUX0_EUBLI</name>
<dbReference type="InterPro" id="IPR026906">
    <property type="entry name" value="LRR_5"/>
</dbReference>
<feature type="chain" id="PRO_5042292689" description="Dockerin domain-containing protein" evidence="2">
    <location>
        <begin position="27"/>
        <end position="1132"/>
    </location>
</feature>
<proteinExistence type="predicted"/>
<dbReference type="Gene3D" id="1.10.1330.10">
    <property type="entry name" value="Dockerin domain"/>
    <property type="match status" value="1"/>
</dbReference>
<feature type="region of interest" description="Disordered" evidence="1">
    <location>
        <begin position="62"/>
        <end position="82"/>
    </location>
</feature>
<feature type="compositionally biased region" description="Polar residues" evidence="1">
    <location>
        <begin position="63"/>
        <end position="82"/>
    </location>
</feature>
<dbReference type="InterPro" id="IPR002105">
    <property type="entry name" value="Dockerin_1_rpt"/>
</dbReference>
<dbReference type="Proteomes" id="UP000192391">
    <property type="component" value="Chromosome"/>
</dbReference>
<dbReference type="InterPro" id="IPR036439">
    <property type="entry name" value="Dockerin_dom_sf"/>
</dbReference>
<feature type="signal peptide" evidence="2">
    <location>
        <begin position="1"/>
        <end position="26"/>
    </location>
</feature>
<evidence type="ECO:0000256" key="2">
    <source>
        <dbReference type="SAM" id="SignalP"/>
    </source>
</evidence>
<reference evidence="5" key="1">
    <citation type="journal article" date="2017" name="Sci. Rep.">
        <title>Determination of the Genome and Primary Transcriptome of Syngas Fermenting Eubacterium limosum ATCC 8486.</title>
        <authorList>
            <person name="Song Y."/>
            <person name="Shin J."/>
            <person name="Jeong Y."/>
            <person name="Jin S."/>
            <person name="Lee J.K."/>
            <person name="Kim D.R."/>
            <person name="Kim S.C."/>
            <person name="Cho S."/>
            <person name="Cho B.K."/>
        </authorList>
    </citation>
    <scope>NUCLEOTIDE SEQUENCE [LARGE SCALE GENOMIC DNA]</scope>
    <source>
        <strain evidence="5">ATCC 8486</strain>
    </source>
</reference>
<evidence type="ECO:0000313" key="4">
    <source>
        <dbReference type="EMBL" id="ARD66157.1"/>
    </source>
</evidence>
<sequence>MRMKRSLALIMVVVLCAAVLPASAFAVNAELSEPVSLNEEAISEEQKNANTEETLVNEKEINPENTQDAEAPDSQTEDNNTLDLPEFTMPETKANEEITSQQDKAVKVAAQTGEESMTAEGFKYREIEGGLELCAYTGTAEDVVIPDTIDGKAVVAIGDMAFWINDSIKSVVIGENIQRIGEEAFYSCNLLSQITFSNSVREIGKQAFYHCQALSKVRLPDNIIEISESAFASCIVLSQINIPGTITKINDRVFNGCNELIKIEIPASIKAIGEFAIPQRTKIYGTSGSAAEVYATKNYNTFINANSHHSGDFYYEDYQYYGENGSENGVKILAYEGSDTELKLSTLDGKKILCIGASAFKGNKTLQSLTIGNEVKIIEPYVFSLCENLKAVNLSEGLESISAEAFCNTGIEVIEIPNSVKILYSGVFSNCHLLKKITTGTGITEIPYEFASGCSTLENIVFKGNITKIEEKAFKDCLKLRKIDISESVIEIGRDAFVQGTTIVHGKAGSYVEQYTKENGIVFVGENTQKLGDFYYEAVEGGVRITGYTGNASKLTLPEKLGNQPAVEIGVSVFANNSNLESVIVGGSIKTIGDYAFTNNNNLKDVTISGNVKTIGDYAFANNNSLKSVTVGGSVEIIGNNAFKNCGSLMDIHLNEGLQKIESGAFYQTGLTSLSLPDSLAEMGISAFEGCKKLTFAHVGSGLKAIPNRGFWDCGELEKFEFSENSALENIGDLSFSHCVSLQEIKFPVSLKSIGSRAFGNCQKLKNVVIPAVQSIWRDQRPYGDSFNECYGVIFFGTRGTDAEAFAKEKNIPFVTSETSRDGAYYYEDVAGGVRIVMAEDPGQKDIPAALGGKTVVEIGQGAFANDADLETISGNNLRTIGDVAFGHCEKIKRIKLGDQLETIGRQAFIHCENLMEAKVPNSTKAMGIGAFTYCESMTSVTLGTGLETIEAETFSWTGLKTATLPISIKNIERYAFSNTLEDLIIPEGVQSVTLKKDAFGDDGSRINYMPNLKSLRTVYLPDGVTTIEDKAFGERPSIYLTIHGNTGSAAETFAQKNNITFSTEIWQQGDVNKDGSINASDALMDLQHAVKELTLTGSDFIRGDVNKDNIVNASDGLQILRYSVKEINHFD</sequence>
<dbReference type="SUPFAM" id="SSF52058">
    <property type="entry name" value="L domain-like"/>
    <property type="match status" value="2"/>
</dbReference>
<dbReference type="EMBL" id="CP019962">
    <property type="protein sequence ID" value="ARD66157.1"/>
    <property type="molecule type" value="Genomic_DNA"/>
</dbReference>
<dbReference type="Gene3D" id="3.80.10.10">
    <property type="entry name" value="Ribonuclease Inhibitor"/>
    <property type="match status" value="5"/>
</dbReference>
<dbReference type="Pfam" id="PF13306">
    <property type="entry name" value="LRR_5"/>
    <property type="match status" value="4"/>
</dbReference>
<dbReference type="KEGG" id="elim:B2M23_11645"/>
<protein>
    <recommendedName>
        <fullName evidence="3">Dockerin domain-containing protein</fullName>
    </recommendedName>
</protein>
<dbReference type="InterPro" id="IPR053139">
    <property type="entry name" value="Surface_bspA-like"/>
</dbReference>
<accession>A0AAC9QUX0</accession>
<dbReference type="AlphaFoldDB" id="A0AAC9QUX0"/>
<keyword evidence="2" id="KW-0732">Signal</keyword>
<dbReference type="PANTHER" id="PTHR45661">
    <property type="entry name" value="SURFACE ANTIGEN"/>
    <property type="match status" value="1"/>
</dbReference>
<feature type="domain" description="Dockerin" evidence="3">
    <location>
        <begin position="1065"/>
        <end position="1132"/>
    </location>
</feature>
<dbReference type="RefSeq" id="WP_038352238.1">
    <property type="nucleotide sequence ID" value="NZ_CP019962.1"/>
</dbReference>
<dbReference type="SUPFAM" id="SSF63446">
    <property type="entry name" value="Type I dockerin domain"/>
    <property type="match status" value="1"/>
</dbReference>
<dbReference type="GO" id="GO:0004553">
    <property type="term" value="F:hydrolase activity, hydrolyzing O-glycosyl compounds"/>
    <property type="evidence" value="ECO:0007669"/>
    <property type="project" value="InterPro"/>
</dbReference>
<dbReference type="CDD" id="cd14256">
    <property type="entry name" value="Dockerin_I"/>
    <property type="match status" value="1"/>
</dbReference>
<dbReference type="Pfam" id="PF00404">
    <property type="entry name" value="Dockerin_1"/>
    <property type="match status" value="1"/>
</dbReference>
<evidence type="ECO:0000256" key="1">
    <source>
        <dbReference type="SAM" id="MobiDB-lite"/>
    </source>
</evidence>
<dbReference type="InterPro" id="IPR032675">
    <property type="entry name" value="LRR_dom_sf"/>
</dbReference>
<gene>
    <name evidence="4" type="ORF">B2M23_11645</name>
</gene>
<dbReference type="PANTHER" id="PTHR45661:SF3">
    <property type="entry name" value="IG-LIKE DOMAIN-CONTAINING PROTEIN"/>
    <property type="match status" value="1"/>
</dbReference>
<dbReference type="InterPro" id="IPR016134">
    <property type="entry name" value="Dockerin_dom"/>
</dbReference>
<evidence type="ECO:0000313" key="5">
    <source>
        <dbReference type="Proteomes" id="UP000192391"/>
    </source>
</evidence>
<organism evidence="4 5">
    <name type="scientific">Eubacterium limosum</name>
    <dbReference type="NCBI Taxonomy" id="1736"/>
    <lineage>
        <taxon>Bacteria</taxon>
        <taxon>Bacillati</taxon>
        <taxon>Bacillota</taxon>
        <taxon>Clostridia</taxon>
        <taxon>Eubacteriales</taxon>
        <taxon>Eubacteriaceae</taxon>
        <taxon>Eubacterium</taxon>
    </lineage>
</organism>
<evidence type="ECO:0000259" key="3">
    <source>
        <dbReference type="PROSITE" id="PS51766"/>
    </source>
</evidence>
<dbReference type="GO" id="GO:0000272">
    <property type="term" value="P:polysaccharide catabolic process"/>
    <property type="evidence" value="ECO:0007669"/>
    <property type="project" value="InterPro"/>
</dbReference>